<feature type="region of interest" description="Disordered" evidence="1">
    <location>
        <begin position="1"/>
        <end position="24"/>
    </location>
</feature>
<feature type="region of interest" description="Disordered" evidence="1">
    <location>
        <begin position="129"/>
        <end position="156"/>
    </location>
</feature>
<dbReference type="EMBL" id="SELW01000657">
    <property type="protein sequence ID" value="TID14823.1"/>
    <property type="molecule type" value="Genomic_DNA"/>
</dbReference>
<feature type="region of interest" description="Disordered" evidence="1">
    <location>
        <begin position="252"/>
        <end position="356"/>
    </location>
</feature>
<dbReference type="InterPro" id="IPR014840">
    <property type="entry name" value="HRD"/>
</dbReference>
<accession>A0A4T0WVF6</accession>
<sequence length="356" mass="40101">MTENRSNRNIPISSLVTNGDTSDNQIDTIKAPQLSNSPHLSTILNPASELTPKAKVMTLSELMNEEEEVSMGNEDASEEDQDELAKEVPKEPIPAIINIEVPLSTHNDIHSEFIFSRLVEEKYGTDTQPTTINKSLWNYDADEDEDEEDGDDDAILEPETNDQQTVYDDEDEIVKSLKIKFAPGLSDIEKEKIVLNEIHKRKMENNKRIGKYDVYDPFIDDEELVYEEDFNANADGWYVWYGELEINNKRAKNPEMVESTKQQKQIRQGRTSNNSTNSNLAQSRAKPLIPPSPQGLSNGAKRGEDSSTTKLTPAKKRKVEEPKPINEDNDGKDKDKDNSSSSTEKHPALIIGSFGF</sequence>
<dbReference type="Proteomes" id="UP000307173">
    <property type="component" value="Unassembled WGS sequence"/>
</dbReference>
<gene>
    <name evidence="3" type="ORF">CANINC_004494</name>
</gene>
<dbReference type="Pfam" id="PF08729">
    <property type="entry name" value="HUN"/>
    <property type="match status" value="1"/>
</dbReference>
<evidence type="ECO:0000313" key="4">
    <source>
        <dbReference type="Proteomes" id="UP000307173"/>
    </source>
</evidence>
<evidence type="ECO:0000259" key="2">
    <source>
        <dbReference type="Pfam" id="PF08729"/>
    </source>
</evidence>
<feature type="compositionally biased region" description="Basic and acidic residues" evidence="1">
    <location>
        <begin position="318"/>
        <end position="347"/>
    </location>
</feature>
<organism evidence="3 4">
    <name type="scientific">Pichia inconspicua</name>
    <dbReference type="NCBI Taxonomy" id="52247"/>
    <lineage>
        <taxon>Eukaryota</taxon>
        <taxon>Fungi</taxon>
        <taxon>Dikarya</taxon>
        <taxon>Ascomycota</taxon>
        <taxon>Saccharomycotina</taxon>
        <taxon>Pichiomycetes</taxon>
        <taxon>Pichiales</taxon>
        <taxon>Pichiaceae</taxon>
        <taxon>Pichia</taxon>
    </lineage>
</organism>
<feature type="compositionally biased region" description="Acidic residues" evidence="1">
    <location>
        <begin position="140"/>
        <end position="156"/>
    </location>
</feature>
<dbReference type="STRING" id="52247.A0A4T0WVF6"/>
<feature type="compositionally biased region" description="Polar residues" evidence="1">
    <location>
        <begin position="259"/>
        <end position="282"/>
    </location>
</feature>
<name>A0A4T0WVF6_9ASCO</name>
<evidence type="ECO:0000313" key="3">
    <source>
        <dbReference type="EMBL" id="TID14823.1"/>
    </source>
</evidence>
<feature type="domain" description="Hpc2-related" evidence="2">
    <location>
        <begin position="200"/>
        <end position="245"/>
    </location>
</feature>
<protein>
    <recommendedName>
        <fullName evidence="2">Hpc2-related domain-containing protein</fullName>
    </recommendedName>
</protein>
<keyword evidence="4" id="KW-1185">Reference proteome</keyword>
<evidence type="ECO:0000256" key="1">
    <source>
        <dbReference type="SAM" id="MobiDB-lite"/>
    </source>
</evidence>
<dbReference type="AlphaFoldDB" id="A0A4T0WVF6"/>
<reference evidence="3 4" key="1">
    <citation type="journal article" date="2019" name="Front. Genet.">
        <title>Whole-Genome Sequencing of the Opportunistic Yeast Pathogen Candida inconspicua Uncovers Its Hybrid Origin.</title>
        <authorList>
            <person name="Mixao V."/>
            <person name="Hansen A.P."/>
            <person name="Saus E."/>
            <person name="Boekhout T."/>
            <person name="Lass-Florl C."/>
            <person name="Gabaldon T."/>
        </authorList>
    </citation>
    <scope>NUCLEOTIDE SEQUENCE [LARGE SCALE GENOMIC DNA]</scope>
    <source>
        <strain evidence="3 4">CBS 180</strain>
    </source>
</reference>
<dbReference type="OrthoDB" id="5576775at2759"/>
<comment type="caution">
    <text evidence="3">The sequence shown here is derived from an EMBL/GenBank/DDBJ whole genome shotgun (WGS) entry which is preliminary data.</text>
</comment>
<proteinExistence type="predicted"/>